<comment type="subunit">
    <text evidence="2 5">Homopentamer.</text>
</comment>
<keyword evidence="8" id="KW-0966">Cell projection</keyword>
<evidence type="ECO:0000313" key="8">
    <source>
        <dbReference type="EMBL" id="MBT8766446.1"/>
    </source>
</evidence>
<proteinExistence type="inferred from homology"/>
<comment type="similarity">
    <text evidence="1 5">Belongs to the FliD family.</text>
</comment>
<evidence type="ECO:0000256" key="2">
    <source>
        <dbReference type="ARBA" id="ARBA00011255"/>
    </source>
</evidence>
<comment type="caution">
    <text evidence="8">The sequence shown here is derived from an EMBL/GenBank/DDBJ whole genome shotgun (WGS) entry which is preliminary data.</text>
</comment>
<gene>
    <name evidence="8" type="primary">fliD</name>
    <name evidence="8" type="ORF">J7302_09930</name>
</gene>
<name>A0ABS5XH13_9GAMM</name>
<keyword evidence="8" id="KW-0282">Flagellum</keyword>
<dbReference type="PANTHER" id="PTHR30288">
    <property type="entry name" value="FLAGELLAR CAP/ASSEMBLY PROTEIN FLID"/>
    <property type="match status" value="1"/>
</dbReference>
<dbReference type="InterPro" id="IPR010809">
    <property type="entry name" value="FliD_C"/>
</dbReference>
<evidence type="ECO:0000256" key="4">
    <source>
        <dbReference type="ARBA" id="ARBA00023143"/>
    </source>
</evidence>
<accession>A0ABS5XH13</accession>
<evidence type="ECO:0000256" key="1">
    <source>
        <dbReference type="ARBA" id="ARBA00009764"/>
    </source>
</evidence>
<dbReference type="EMBL" id="JAGTIS010000004">
    <property type="protein sequence ID" value="MBT8766446.1"/>
    <property type="molecule type" value="Genomic_DNA"/>
</dbReference>
<protein>
    <recommendedName>
        <fullName evidence="5">Flagellar hook-associated protein 2</fullName>
        <shortName evidence="5">HAP2</shortName>
    </recommendedName>
    <alternativeName>
        <fullName evidence="5">Flagellar cap protein</fullName>
    </alternativeName>
</protein>
<feature type="domain" description="Flagellar hook-associated protein 2 N-terminal" evidence="6">
    <location>
        <begin position="9"/>
        <end position="105"/>
    </location>
</feature>
<dbReference type="Pfam" id="PF07195">
    <property type="entry name" value="FliD_C"/>
    <property type="match status" value="1"/>
</dbReference>
<dbReference type="InterPro" id="IPR003481">
    <property type="entry name" value="FliD_N"/>
</dbReference>
<feature type="domain" description="Flagellar hook-associated protein 2 C-terminal" evidence="7">
    <location>
        <begin position="230"/>
        <end position="454"/>
    </location>
</feature>
<dbReference type="Pfam" id="PF02465">
    <property type="entry name" value="FliD_N"/>
    <property type="match status" value="1"/>
</dbReference>
<evidence type="ECO:0000256" key="3">
    <source>
        <dbReference type="ARBA" id="ARBA00023054"/>
    </source>
</evidence>
<sequence>MAGITGLGSGIDVSSIVNALVNAERAPKDAQLARLEKATTTKFSALGQLKGSLSELQTALKDLNKTSLFENRSAISSDASLVTATATKSALAGSYTIKVSQLATGSKVGTAALASDFTVPTNGDADAVAGTLTVKVGAADAGTQVEIAEGATLAQVRDTLNAKLKDQGVSANLVTNPSDGKTRLVLTSTKSGAGNDVQVTSADPDLAALTIGSGTLDSADEASSGIIEAARNAKFSIDGLALESATNSVTGAIPEVTLELKAAGTEKSLTLTVDQDKSGVKSNIKKFVDAYNKLVTTSNQLTSVVSAGEGKAPVVGGLVGDATVRSLLGGIRNDLVAPADQEGVRVLADLGISTQKDGTLKIDDTKLDKALKENFDSVASFFTGDQGLMSRLDKRVDGYAQTGGILQQRMDGLQNTLKSVDKQKEALELRVTQVQQRLLNQFNAMDSLVGRLNQTSDRLTQALASLPGVVQKD</sequence>
<keyword evidence="5" id="KW-0964">Secreted</keyword>
<dbReference type="Pfam" id="PF07196">
    <property type="entry name" value="Flagellin_IN"/>
    <property type="match status" value="1"/>
</dbReference>
<keyword evidence="8" id="KW-0969">Cilium</keyword>
<evidence type="ECO:0000313" key="9">
    <source>
        <dbReference type="Proteomes" id="UP001519667"/>
    </source>
</evidence>
<reference evidence="8 9" key="1">
    <citation type="submission" date="2021-04" db="EMBL/GenBank/DDBJ databases">
        <title>Pseudomonas boanensis sp. nov., a bacterium isolated from river water used for household purposes in Boane District, Mozambique.</title>
        <authorList>
            <person name="Nicklasson M."/>
            <person name="Martin-Rodriguez A.J."/>
            <person name="Thorell K."/>
            <person name="Neves L."/>
            <person name="Mussagy A."/>
            <person name="Rydberg H.A."/>
            <person name="Hernroth B."/>
            <person name="Svensson-Stadler L."/>
            <person name="Sjoling A."/>
        </authorList>
    </citation>
    <scope>NUCLEOTIDE SEQUENCE [LARGE SCALE GENOMIC DNA]</scope>
    <source>
        <strain evidence="8 9">DB1</strain>
    </source>
</reference>
<dbReference type="InterPro" id="IPR010810">
    <property type="entry name" value="Flagellin_hook_IN_motif"/>
</dbReference>
<evidence type="ECO:0000259" key="6">
    <source>
        <dbReference type="Pfam" id="PF02465"/>
    </source>
</evidence>
<keyword evidence="3 5" id="KW-0175">Coiled coil</keyword>
<dbReference type="PANTHER" id="PTHR30288:SF0">
    <property type="entry name" value="FLAGELLAR HOOK-ASSOCIATED PROTEIN 2"/>
    <property type="match status" value="1"/>
</dbReference>
<comment type="function">
    <text evidence="5">Required for morphogenesis and for the elongation of the flagellar filament by facilitating polymerization of the flagellin monomers at the tip of growing filament. Forms a capping structure, which prevents flagellin subunits (transported through the central channel of the flagellum) from leaking out without polymerization at the distal end.</text>
</comment>
<organism evidence="8 9">
    <name type="scientific">Metapseudomonas boanensis</name>
    <dbReference type="NCBI Taxonomy" id="2822138"/>
    <lineage>
        <taxon>Bacteria</taxon>
        <taxon>Pseudomonadati</taxon>
        <taxon>Pseudomonadota</taxon>
        <taxon>Gammaproteobacteria</taxon>
        <taxon>Pseudomonadales</taxon>
        <taxon>Pseudomonadaceae</taxon>
        <taxon>Metapseudomonas</taxon>
    </lineage>
</organism>
<evidence type="ECO:0000256" key="5">
    <source>
        <dbReference type="RuleBase" id="RU362066"/>
    </source>
</evidence>
<dbReference type="RefSeq" id="WP_215373354.1">
    <property type="nucleotide sequence ID" value="NZ_JAGTIS010000004.1"/>
</dbReference>
<dbReference type="Proteomes" id="UP001519667">
    <property type="component" value="Unassembled WGS sequence"/>
</dbReference>
<evidence type="ECO:0000259" key="7">
    <source>
        <dbReference type="Pfam" id="PF07195"/>
    </source>
</evidence>
<keyword evidence="4 5" id="KW-0975">Bacterial flagellum</keyword>
<dbReference type="InterPro" id="IPR040026">
    <property type="entry name" value="FliD"/>
</dbReference>
<comment type="subcellular location">
    <subcellularLocation>
        <location evidence="5">Secreted</location>
    </subcellularLocation>
    <subcellularLocation>
        <location evidence="5">Bacterial flagellum</location>
    </subcellularLocation>
</comment>
<keyword evidence="9" id="KW-1185">Reference proteome</keyword>
<feature type="coiled-coil region" evidence="5">
    <location>
        <begin position="410"/>
        <end position="437"/>
    </location>
</feature>